<dbReference type="Proteomes" id="UP000274843">
    <property type="component" value="Unassembled WGS sequence"/>
</dbReference>
<keyword evidence="3" id="KW-0805">Transcription regulation</keyword>
<dbReference type="EMBL" id="RKHY01000002">
    <property type="protein sequence ID" value="ROS32170.1"/>
    <property type="molecule type" value="Genomic_DNA"/>
</dbReference>
<dbReference type="Gene3D" id="1.10.10.60">
    <property type="entry name" value="Homeodomain-like"/>
    <property type="match status" value="1"/>
</dbReference>
<proteinExistence type="predicted"/>
<gene>
    <name evidence="7" type="ORF">EDD35_7928</name>
</gene>
<evidence type="ECO:0000256" key="2">
    <source>
        <dbReference type="ARBA" id="ARBA00022840"/>
    </source>
</evidence>
<keyword evidence="2" id="KW-0067">ATP-binding</keyword>
<dbReference type="InterPro" id="IPR029016">
    <property type="entry name" value="GAF-like_dom_sf"/>
</dbReference>
<organism evidence="7 8">
    <name type="scientific">Amycolatopsis thermoflava</name>
    <dbReference type="NCBI Taxonomy" id="84480"/>
    <lineage>
        <taxon>Bacteria</taxon>
        <taxon>Bacillati</taxon>
        <taxon>Actinomycetota</taxon>
        <taxon>Actinomycetes</taxon>
        <taxon>Pseudonocardiales</taxon>
        <taxon>Pseudonocardiaceae</taxon>
        <taxon>Amycolatopsis</taxon>
        <taxon>Amycolatopsis methanolica group</taxon>
    </lineage>
</organism>
<dbReference type="Gene3D" id="3.30.450.40">
    <property type="match status" value="1"/>
</dbReference>
<dbReference type="InterPro" id="IPR058031">
    <property type="entry name" value="AAA_lid_NorR"/>
</dbReference>
<keyword evidence="8" id="KW-1185">Reference proteome</keyword>
<protein>
    <submittedName>
        <fullName evidence="7">Transcriptional regulator of acetoin/glycerol metabolism</fullName>
    </submittedName>
</protein>
<reference evidence="7 8" key="1">
    <citation type="submission" date="2018-11" db="EMBL/GenBank/DDBJ databases">
        <title>Sequencing the genomes of 1000 actinobacteria strains.</title>
        <authorList>
            <person name="Klenk H.-P."/>
        </authorList>
    </citation>
    <scope>NUCLEOTIDE SEQUENCE [LARGE SCALE GENOMIC DNA]</scope>
    <source>
        <strain evidence="7 8">DSM 44348</strain>
    </source>
</reference>
<feature type="domain" description="Sigma-54 factor interaction" evidence="6">
    <location>
        <begin position="481"/>
        <end position="546"/>
    </location>
</feature>
<accession>A0A3N2G6Y2</accession>
<keyword evidence="4" id="KW-0804">Transcription</keyword>
<name>A0A3N2G6Y2_9PSEU</name>
<dbReference type="SUPFAM" id="SSF52540">
    <property type="entry name" value="P-loop containing nucleoside triphosphate hydrolases"/>
    <property type="match status" value="1"/>
</dbReference>
<dbReference type="Gene3D" id="1.10.8.60">
    <property type="match status" value="1"/>
</dbReference>
<dbReference type="InterPro" id="IPR002078">
    <property type="entry name" value="Sigma_54_int"/>
</dbReference>
<evidence type="ECO:0000313" key="7">
    <source>
        <dbReference type="EMBL" id="ROS32170.1"/>
    </source>
</evidence>
<dbReference type="InterPro" id="IPR009057">
    <property type="entry name" value="Homeodomain-like_sf"/>
</dbReference>
<dbReference type="SUPFAM" id="SSF46689">
    <property type="entry name" value="Homeodomain-like"/>
    <property type="match status" value="1"/>
</dbReference>
<dbReference type="InterPro" id="IPR027417">
    <property type="entry name" value="P-loop_NTPase"/>
</dbReference>
<evidence type="ECO:0000256" key="3">
    <source>
        <dbReference type="ARBA" id="ARBA00023015"/>
    </source>
</evidence>
<dbReference type="PROSITE" id="PS50045">
    <property type="entry name" value="SIGMA54_INTERACT_4"/>
    <property type="match status" value="1"/>
</dbReference>
<dbReference type="GO" id="GO:0006355">
    <property type="term" value="P:regulation of DNA-templated transcription"/>
    <property type="evidence" value="ECO:0007669"/>
    <property type="project" value="InterPro"/>
</dbReference>
<keyword evidence="1" id="KW-0547">Nucleotide-binding</keyword>
<dbReference type="InterPro" id="IPR002197">
    <property type="entry name" value="HTH_Fis"/>
</dbReference>
<dbReference type="AlphaFoldDB" id="A0A3N2G6Y2"/>
<dbReference type="PANTHER" id="PTHR32071">
    <property type="entry name" value="TRANSCRIPTIONAL REGULATORY PROTEIN"/>
    <property type="match status" value="1"/>
</dbReference>
<evidence type="ECO:0000256" key="4">
    <source>
        <dbReference type="ARBA" id="ARBA00023163"/>
    </source>
</evidence>
<dbReference type="Pfam" id="PF25601">
    <property type="entry name" value="AAA_lid_14"/>
    <property type="match status" value="1"/>
</dbReference>
<feature type="region of interest" description="Disordered" evidence="5">
    <location>
        <begin position="1"/>
        <end position="28"/>
    </location>
</feature>
<dbReference type="GO" id="GO:0043565">
    <property type="term" value="F:sequence-specific DNA binding"/>
    <property type="evidence" value="ECO:0007669"/>
    <property type="project" value="InterPro"/>
</dbReference>
<dbReference type="PANTHER" id="PTHR32071:SF122">
    <property type="entry name" value="SIGMA FACTOR"/>
    <property type="match status" value="1"/>
</dbReference>
<comment type="caution">
    <text evidence="7">The sequence shown here is derived from an EMBL/GenBank/DDBJ whole genome shotgun (WGS) entry which is preliminary data.</text>
</comment>
<evidence type="ECO:0000256" key="5">
    <source>
        <dbReference type="SAM" id="MobiDB-lite"/>
    </source>
</evidence>
<evidence type="ECO:0000259" key="6">
    <source>
        <dbReference type="PROSITE" id="PS50045"/>
    </source>
</evidence>
<dbReference type="GO" id="GO:0005524">
    <property type="term" value="F:ATP binding"/>
    <property type="evidence" value="ECO:0007669"/>
    <property type="project" value="UniProtKB-KW"/>
</dbReference>
<sequence>MVVNTMPGDTRADSRSGTVAPPGRMRGRDGQFERIRRVRDTFLATGTAAASEIQAAGIAPHVLDSWRRSVRYGLSPSDINPVYVGDIDLDNQLTRVVDAVVSQRDAVLEQSMCGLTLTDAEGTILRQWVRDPKLGRWLERHDILPAFSVDETVLGTSSGICLLSGQPTMVRGPEHFAEQYHEVTSAGVPVVHPVTHRVAGSLNLTSRYEDTSPVLLSWVMELVRDIQRAFQEAATRRERVLLNAYLTENRDARHPLVALNEQTIITNAIAARLLTSVDQALLWEHASRAIQERRQDAKRLVLTDGTVVSVECKEVGDVTDTAGAVLRIRPVVERAAQVEAASPVPGLGRLAGKGPRWRELCRRAHRVGAGPVLVVGERGTGKLAVATAVAGDVPVTVVDAADAAANGTRAWLRELESHLGRPSGSAVVIRRCDELDLPTSTAAANLIRAHRSGPVRILATAKHSARHRGVSPLLTEFTEVLEVPALRDRLEDLPVLLEALTQPAFERLGRTPGPVRWMPDAVQALSRLDWPGNIASLAAVVLEVLRGNNNGYISAGDLPVDVVASASRRKLAGLEQVEATAIIAALRDAGGNKNKAADALGIARSTLYRKMRALGIDLSTMAF</sequence>
<dbReference type="Gene3D" id="3.40.50.300">
    <property type="entry name" value="P-loop containing nucleotide triphosphate hydrolases"/>
    <property type="match status" value="1"/>
</dbReference>
<dbReference type="Pfam" id="PF02954">
    <property type="entry name" value="HTH_8"/>
    <property type="match status" value="1"/>
</dbReference>
<dbReference type="PRINTS" id="PR01590">
    <property type="entry name" value="HTHFIS"/>
</dbReference>
<evidence type="ECO:0000313" key="8">
    <source>
        <dbReference type="Proteomes" id="UP000274843"/>
    </source>
</evidence>
<evidence type="ECO:0000256" key="1">
    <source>
        <dbReference type="ARBA" id="ARBA00022741"/>
    </source>
</evidence>